<dbReference type="SUPFAM" id="SSF103473">
    <property type="entry name" value="MFS general substrate transporter"/>
    <property type="match status" value="1"/>
</dbReference>
<feature type="transmembrane region" description="Helical" evidence="7">
    <location>
        <begin position="230"/>
        <end position="250"/>
    </location>
</feature>
<keyword evidence="3 7" id="KW-0812">Transmembrane</keyword>
<dbReference type="AlphaFoldDB" id="A0A167R9K6"/>
<feature type="transmembrane region" description="Helical" evidence="7">
    <location>
        <begin position="429"/>
        <end position="450"/>
    </location>
</feature>
<feature type="transmembrane region" description="Helical" evidence="7">
    <location>
        <begin position="135"/>
        <end position="153"/>
    </location>
</feature>
<evidence type="ECO:0000256" key="5">
    <source>
        <dbReference type="ARBA" id="ARBA00023136"/>
    </source>
</evidence>
<dbReference type="GO" id="GO:0022857">
    <property type="term" value="F:transmembrane transporter activity"/>
    <property type="evidence" value="ECO:0007669"/>
    <property type="project" value="InterPro"/>
</dbReference>
<sequence length="518" mass="57305">MHHPTSTVASKPELTLSPSEGDIEKTYVETTSADGIDAVSLPVLKDTVPEDYAALERRVVWKTDLSIMPLTTLLFWLASLDRGNLGLARLQGLPDDVLHGDPTGSLYAWCSSIFYISYLLTQLPANLMIKRFNPAIVLGVSVFFWGVASAAMAGSTNPAGILVCRLFIGMFEGGFAPAIPLYYSFFYTRAEHGKRNALFMGVSSVAGAFGGLIAYGITTIPNPPLQSWRILFLIEGLPTILVGIATVFLLPTRPRDSKIYTEEEKAVLIARLSKEVEVEESRAIAWKHVKEAVCDWRVWTMGLVYQSLNLSLGSIVSFLPTMQVPSSRIATLETSKAQAQLMTVPPYVAAFATQMTCAYLSDRFQLRGPIIMFALILAGFGYMMLLVDHSHFSVRYGGAFLACMGTYTGVPLMLSWAQANFGSETKRAAAIAIVFGFGQTFSVVASFIWPTTDAPFYKLGFTLCMTWQFWGALVSLFLMFYFKRENDRRDREEGKPVDGFRPQTGEFADKAPGYRYMI</sequence>
<organism evidence="9 10">
    <name type="scientific">Calocera viscosa (strain TUFC12733)</name>
    <dbReference type="NCBI Taxonomy" id="1330018"/>
    <lineage>
        <taxon>Eukaryota</taxon>
        <taxon>Fungi</taxon>
        <taxon>Dikarya</taxon>
        <taxon>Basidiomycota</taxon>
        <taxon>Agaricomycotina</taxon>
        <taxon>Dacrymycetes</taxon>
        <taxon>Dacrymycetales</taxon>
        <taxon>Dacrymycetaceae</taxon>
        <taxon>Calocera</taxon>
    </lineage>
</organism>
<dbReference type="InterPro" id="IPR036259">
    <property type="entry name" value="MFS_trans_sf"/>
</dbReference>
<evidence type="ECO:0000256" key="6">
    <source>
        <dbReference type="SAM" id="MobiDB-lite"/>
    </source>
</evidence>
<dbReference type="PANTHER" id="PTHR43791">
    <property type="entry name" value="PERMEASE-RELATED"/>
    <property type="match status" value="1"/>
</dbReference>
<keyword evidence="4 7" id="KW-1133">Transmembrane helix</keyword>
<feature type="transmembrane region" description="Helical" evidence="7">
    <location>
        <begin position="399"/>
        <end position="417"/>
    </location>
</feature>
<dbReference type="Proteomes" id="UP000076738">
    <property type="component" value="Unassembled WGS sequence"/>
</dbReference>
<evidence type="ECO:0000256" key="4">
    <source>
        <dbReference type="ARBA" id="ARBA00022989"/>
    </source>
</evidence>
<evidence type="ECO:0000259" key="8">
    <source>
        <dbReference type="PROSITE" id="PS50850"/>
    </source>
</evidence>
<evidence type="ECO:0000256" key="1">
    <source>
        <dbReference type="ARBA" id="ARBA00004141"/>
    </source>
</evidence>
<dbReference type="EMBL" id="KV417268">
    <property type="protein sequence ID" value="KZP00695.1"/>
    <property type="molecule type" value="Genomic_DNA"/>
</dbReference>
<dbReference type="FunFam" id="1.20.1250.20:FF:000018">
    <property type="entry name" value="MFS transporter permease"/>
    <property type="match status" value="1"/>
</dbReference>
<evidence type="ECO:0000256" key="3">
    <source>
        <dbReference type="ARBA" id="ARBA00022692"/>
    </source>
</evidence>
<comment type="subcellular location">
    <subcellularLocation>
        <location evidence="1">Membrane</location>
        <topology evidence="1">Multi-pass membrane protein</topology>
    </subcellularLocation>
</comment>
<evidence type="ECO:0000313" key="9">
    <source>
        <dbReference type="EMBL" id="KZP00695.1"/>
    </source>
</evidence>
<dbReference type="OrthoDB" id="2985014at2759"/>
<dbReference type="PANTHER" id="PTHR43791:SF36">
    <property type="entry name" value="TRANSPORTER, PUTATIVE (AFU_ORTHOLOGUE AFUA_6G08340)-RELATED"/>
    <property type="match status" value="1"/>
</dbReference>
<keyword evidence="2" id="KW-0813">Transport</keyword>
<gene>
    <name evidence="9" type="ORF">CALVIDRAFT_475304</name>
</gene>
<dbReference type="PROSITE" id="PS50850">
    <property type="entry name" value="MFS"/>
    <property type="match status" value="1"/>
</dbReference>
<keyword evidence="10" id="KW-1185">Reference proteome</keyword>
<evidence type="ECO:0000313" key="10">
    <source>
        <dbReference type="Proteomes" id="UP000076738"/>
    </source>
</evidence>
<reference evidence="9 10" key="1">
    <citation type="journal article" date="2016" name="Mol. Biol. Evol.">
        <title>Comparative Genomics of Early-Diverging Mushroom-Forming Fungi Provides Insights into the Origins of Lignocellulose Decay Capabilities.</title>
        <authorList>
            <person name="Nagy L.G."/>
            <person name="Riley R."/>
            <person name="Tritt A."/>
            <person name="Adam C."/>
            <person name="Daum C."/>
            <person name="Floudas D."/>
            <person name="Sun H."/>
            <person name="Yadav J.S."/>
            <person name="Pangilinan J."/>
            <person name="Larsson K.H."/>
            <person name="Matsuura K."/>
            <person name="Barry K."/>
            <person name="Labutti K."/>
            <person name="Kuo R."/>
            <person name="Ohm R.A."/>
            <person name="Bhattacharya S.S."/>
            <person name="Shirouzu T."/>
            <person name="Yoshinaga Y."/>
            <person name="Martin F.M."/>
            <person name="Grigoriev I.V."/>
            <person name="Hibbett D.S."/>
        </authorList>
    </citation>
    <scope>NUCLEOTIDE SEQUENCE [LARGE SCALE GENOMIC DNA]</scope>
    <source>
        <strain evidence="9 10">TUFC12733</strain>
    </source>
</reference>
<accession>A0A167R9K6</accession>
<feature type="region of interest" description="Disordered" evidence="6">
    <location>
        <begin position="1"/>
        <end position="21"/>
    </location>
</feature>
<proteinExistence type="predicted"/>
<feature type="domain" description="Major facilitator superfamily (MFS) profile" evidence="8">
    <location>
        <begin position="67"/>
        <end position="489"/>
    </location>
</feature>
<dbReference type="InterPro" id="IPR020846">
    <property type="entry name" value="MFS_dom"/>
</dbReference>
<dbReference type="STRING" id="1330018.A0A167R9K6"/>
<dbReference type="FunFam" id="1.20.1250.20:FF:000013">
    <property type="entry name" value="MFS general substrate transporter"/>
    <property type="match status" value="1"/>
</dbReference>
<feature type="transmembrane region" description="Helical" evidence="7">
    <location>
        <begin position="456"/>
        <end position="482"/>
    </location>
</feature>
<feature type="transmembrane region" description="Helical" evidence="7">
    <location>
        <begin position="370"/>
        <end position="387"/>
    </location>
</feature>
<evidence type="ECO:0000256" key="2">
    <source>
        <dbReference type="ARBA" id="ARBA00022448"/>
    </source>
</evidence>
<name>A0A167R9K6_CALVF</name>
<dbReference type="InterPro" id="IPR011701">
    <property type="entry name" value="MFS"/>
</dbReference>
<protein>
    <submittedName>
        <fullName evidence="9">MFS general substrate transporter</fullName>
    </submittedName>
</protein>
<dbReference type="Pfam" id="PF07690">
    <property type="entry name" value="MFS_1"/>
    <property type="match status" value="2"/>
</dbReference>
<dbReference type="GO" id="GO:0016020">
    <property type="term" value="C:membrane"/>
    <property type="evidence" value="ECO:0007669"/>
    <property type="project" value="UniProtKB-SubCell"/>
</dbReference>
<keyword evidence="5 7" id="KW-0472">Membrane</keyword>
<feature type="transmembrane region" description="Helical" evidence="7">
    <location>
        <begin position="106"/>
        <end position="123"/>
    </location>
</feature>
<evidence type="ECO:0000256" key="7">
    <source>
        <dbReference type="SAM" id="Phobius"/>
    </source>
</evidence>
<dbReference type="Gene3D" id="1.20.1250.20">
    <property type="entry name" value="MFS general substrate transporter like domains"/>
    <property type="match status" value="2"/>
</dbReference>
<feature type="transmembrane region" description="Helical" evidence="7">
    <location>
        <begin position="197"/>
        <end position="218"/>
    </location>
</feature>
<feature type="transmembrane region" description="Helical" evidence="7">
    <location>
        <begin position="159"/>
        <end position="185"/>
    </location>
</feature>